<dbReference type="Proteomes" id="UP000011623">
    <property type="component" value="Unassembled WGS sequence"/>
</dbReference>
<protein>
    <submittedName>
        <fullName evidence="1">Uncharacterized protein</fullName>
    </submittedName>
</protein>
<name>M0K8N3_9EURY</name>
<gene>
    <name evidence="1" type="ORF">C442_17975</name>
</gene>
<evidence type="ECO:0000313" key="2">
    <source>
        <dbReference type="Proteomes" id="UP000011623"/>
    </source>
</evidence>
<dbReference type="EMBL" id="AOLW01000047">
    <property type="protein sequence ID" value="EMA17183.1"/>
    <property type="molecule type" value="Genomic_DNA"/>
</dbReference>
<dbReference type="AlphaFoldDB" id="M0K8N3"/>
<evidence type="ECO:0000313" key="1">
    <source>
        <dbReference type="EMBL" id="EMA17183.1"/>
    </source>
</evidence>
<keyword evidence="2" id="KW-1185">Reference proteome</keyword>
<dbReference type="PATRIC" id="fig|1227452.3.peg.3576"/>
<comment type="caution">
    <text evidence="1">The sequence shown here is derived from an EMBL/GenBank/DDBJ whole genome shotgun (WGS) entry which is preliminary data.</text>
</comment>
<dbReference type="RefSeq" id="WP_008312827.1">
    <property type="nucleotide sequence ID" value="NZ_AOLW01000047.1"/>
</dbReference>
<proteinExistence type="predicted"/>
<reference evidence="1 2" key="1">
    <citation type="journal article" date="2014" name="PLoS Genet.">
        <title>Phylogenetically driven sequencing of extremely halophilic archaea reveals strategies for static and dynamic osmo-response.</title>
        <authorList>
            <person name="Becker E.A."/>
            <person name="Seitzer P.M."/>
            <person name="Tritt A."/>
            <person name="Larsen D."/>
            <person name="Krusor M."/>
            <person name="Yao A.I."/>
            <person name="Wu D."/>
            <person name="Madern D."/>
            <person name="Eisen J.A."/>
            <person name="Darling A.E."/>
            <person name="Facciotti M.T."/>
        </authorList>
    </citation>
    <scope>NUCLEOTIDE SEQUENCE [LARGE SCALE GENOMIC DNA]</scope>
    <source>
        <strain evidence="1 2">JCM 13557</strain>
    </source>
</reference>
<accession>M0K8N3</accession>
<sequence length="182" mass="19954">MTHPPVEWALEQVTTVVDSVAADYSQADGSDVVVRRVDRTNNRLYDGSGTLDMSTPIHQRAGALERGVYIGAAYADRNSEPIGTEYDLDVDEVVGVQLEGLTARDGHGGHVDPDGDWGIPWSEFVRRVRTAIYDGRTYPGAGGPNVSFTHLSITNEAPRSDDFSQYYVHSFDVVFDGFEELG</sequence>
<organism evidence="1 2">
    <name type="scientific">Haloarcula amylolytica JCM 13557</name>
    <dbReference type="NCBI Taxonomy" id="1227452"/>
    <lineage>
        <taxon>Archaea</taxon>
        <taxon>Methanobacteriati</taxon>
        <taxon>Methanobacteriota</taxon>
        <taxon>Stenosarchaea group</taxon>
        <taxon>Halobacteria</taxon>
        <taxon>Halobacteriales</taxon>
        <taxon>Haloarculaceae</taxon>
        <taxon>Haloarcula</taxon>
    </lineage>
</organism>